<dbReference type="STRING" id="1423738.FC84_GL000105"/>
<dbReference type="SUPFAM" id="SSF51445">
    <property type="entry name" value="(Trans)glycosidases"/>
    <property type="match status" value="1"/>
</dbReference>
<dbReference type="FunFam" id="3.20.20.80:FF:000004">
    <property type="entry name" value="Beta-glucosidase 6-phospho-beta-glucosidase"/>
    <property type="match status" value="1"/>
</dbReference>
<reference evidence="5 6" key="1">
    <citation type="journal article" date="2015" name="Genome Announc.">
        <title>Expanding the biotechnology potential of lactobacilli through comparative genomics of 213 strains and associated genera.</title>
        <authorList>
            <person name="Sun Z."/>
            <person name="Harris H.M."/>
            <person name="McCann A."/>
            <person name="Guo C."/>
            <person name="Argimon S."/>
            <person name="Zhang W."/>
            <person name="Yang X."/>
            <person name="Jeffery I.B."/>
            <person name="Cooney J.C."/>
            <person name="Kagawa T.F."/>
            <person name="Liu W."/>
            <person name="Song Y."/>
            <person name="Salvetti E."/>
            <person name="Wrobel A."/>
            <person name="Rasinkangas P."/>
            <person name="Parkhill J."/>
            <person name="Rea M.C."/>
            <person name="O'Sullivan O."/>
            <person name="Ritari J."/>
            <person name="Douillard F.P."/>
            <person name="Paul Ross R."/>
            <person name="Yang R."/>
            <person name="Briner A.E."/>
            <person name="Felis G.E."/>
            <person name="de Vos W.M."/>
            <person name="Barrangou R."/>
            <person name="Klaenhammer T.R."/>
            <person name="Caufield P.W."/>
            <person name="Cui Y."/>
            <person name="Zhang H."/>
            <person name="O'Toole P.W."/>
        </authorList>
    </citation>
    <scope>NUCLEOTIDE SEQUENCE [LARGE SCALE GENOMIC DNA]</scope>
    <source>
        <strain evidence="5 6">DSM 20335</strain>
    </source>
</reference>
<dbReference type="EMBL" id="AYYK01000008">
    <property type="protein sequence ID" value="KRM78950.1"/>
    <property type="molecule type" value="Genomic_DNA"/>
</dbReference>
<dbReference type="PANTHER" id="PTHR10353">
    <property type="entry name" value="GLYCOSYL HYDROLASE"/>
    <property type="match status" value="1"/>
</dbReference>
<sequence>MKSLIIAEVYMSNTTLRKDFLWGNSVSSMQTEGAYNEGGKGPSVYDLIEPGEHRSDWKVATDDYHRYAEDFDLMKDLGMNCYRFQISWSRVQPDGEGEFNEEGIQFYSDFIDGLIERGIEPMICLYHFDMPLALAQKYHGFMDRHVVDAFVRYGQEMIDRFGDKVKYWLTFNEQNLYSTPTAPTYAGALDTPGTLENILTITHHVMLAHARVAKYLHEQTSNEIGGMLAYTEIYPATSKPEDNFYTEQINQFYNYNLLDAFTGRGYVPAFLNIIAQNNFDIIKPGDLAIVQDQYNDFMPFSYYRSTTLSAEKVQDLADLLTNADDYFQDNPNLKTTEWNWQIDPLGFRNIIVKIWNRYRKPIFPIENGIGVIEEWNGKDEIQDDYRIKYHRDHLQALKDAVAIDGVDVIGYLGWGLIDILSSQGDMRKRYGVVYVNRTNHDLRDLKRMPKKSYHWLQKVIASNGEIL</sequence>
<accession>A0A0R2BSN7</accession>
<evidence type="ECO:0000256" key="4">
    <source>
        <dbReference type="RuleBase" id="RU003690"/>
    </source>
</evidence>
<dbReference type="AlphaFoldDB" id="A0A0R2BSN7"/>
<comment type="similarity">
    <text evidence="1 4">Belongs to the glycosyl hydrolase 1 family.</text>
</comment>
<evidence type="ECO:0000256" key="2">
    <source>
        <dbReference type="ARBA" id="ARBA00022801"/>
    </source>
</evidence>
<dbReference type="InterPro" id="IPR001360">
    <property type="entry name" value="Glyco_hydro_1"/>
</dbReference>
<proteinExistence type="inferred from homology"/>
<dbReference type="Proteomes" id="UP000051813">
    <property type="component" value="Unassembled WGS sequence"/>
</dbReference>
<organism evidence="5 6">
    <name type="scientific">Lapidilactobacillus dextrinicus DSM 20335</name>
    <dbReference type="NCBI Taxonomy" id="1423738"/>
    <lineage>
        <taxon>Bacteria</taxon>
        <taxon>Bacillati</taxon>
        <taxon>Bacillota</taxon>
        <taxon>Bacilli</taxon>
        <taxon>Lactobacillales</taxon>
        <taxon>Lactobacillaceae</taxon>
        <taxon>Lapidilactobacillus</taxon>
    </lineage>
</organism>
<dbReference type="PRINTS" id="PR00131">
    <property type="entry name" value="GLHYDRLASE1"/>
</dbReference>
<protein>
    <submittedName>
        <fullName evidence="5">Beta-glucosidase</fullName>
    </submittedName>
</protein>
<dbReference type="GO" id="GO:0016052">
    <property type="term" value="P:carbohydrate catabolic process"/>
    <property type="evidence" value="ECO:0007669"/>
    <property type="project" value="TreeGrafter"/>
</dbReference>
<comment type="caution">
    <text evidence="5">The sequence shown here is derived from an EMBL/GenBank/DDBJ whole genome shotgun (WGS) entry which is preliminary data.</text>
</comment>
<dbReference type="Gene3D" id="3.20.20.80">
    <property type="entry name" value="Glycosidases"/>
    <property type="match status" value="1"/>
</dbReference>
<dbReference type="PATRIC" id="fig|1423738.3.peg.107"/>
<dbReference type="Pfam" id="PF00232">
    <property type="entry name" value="Glyco_hydro_1"/>
    <property type="match status" value="1"/>
</dbReference>
<evidence type="ECO:0000313" key="5">
    <source>
        <dbReference type="EMBL" id="KRM78950.1"/>
    </source>
</evidence>
<keyword evidence="3" id="KW-0326">Glycosidase</keyword>
<evidence type="ECO:0000313" key="6">
    <source>
        <dbReference type="Proteomes" id="UP000051813"/>
    </source>
</evidence>
<dbReference type="GO" id="GO:0008422">
    <property type="term" value="F:beta-glucosidase activity"/>
    <property type="evidence" value="ECO:0007669"/>
    <property type="project" value="TreeGrafter"/>
</dbReference>
<gene>
    <name evidence="5" type="ORF">FC84_GL000105</name>
</gene>
<evidence type="ECO:0000256" key="1">
    <source>
        <dbReference type="ARBA" id="ARBA00010838"/>
    </source>
</evidence>
<evidence type="ECO:0000256" key="3">
    <source>
        <dbReference type="ARBA" id="ARBA00023295"/>
    </source>
</evidence>
<name>A0A0R2BSN7_9LACO</name>
<keyword evidence="2" id="KW-0378">Hydrolase</keyword>
<dbReference type="GO" id="GO:0005829">
    <property type="term" value="C:cytosol"/>
    <property type="evidence" value="ECO:0007669"/>
    <property type="project" value="TreeGrafter"/>
</dbReference>
<dbReference type="InterPro" id="IPR017853">
    <property type="entry name" value="GH"/>
</dbReference>
<dbReference type="PANTHER" id="PTHR10353:SF122">
    <property type="entry name" value="6-PHOSPHO-BETA-GLUCOSIDASE ASCB-RELATED"/>
    <property type="match status" value="1"/>
</dbReference>
<keyword evidence="6" id="KW-1185">Reference proteome</keyword>